<evidence type="ECO:0000313" key="3">
    <source>
        <dbReference type="Proteomes" id="UP001519460"/>
    </source>
</evidence>
<protein>
    <submittedName>
        <fullName evidence="2">Uncharacterized protein</fullName>
    </submittedName>
</protein>
<evidence type="ECO:0000313" key="2">
    <source>
        <dbReference type="EMBL" id="KAK7486970.1"/>
    </source>
</evidence>
<dbReference type="AlphaFoldDB" id="A0ABD0KJ99"/>
<comment type="caution">
    <text evidence="2">The sequence shown here is derived from an EMBL/GenBank/DDBJ whole genome shotgun (WGS) entry which is preliminary data.</text>
</comment>
<dbReference type="EMBL" id="JACVVK020000171">
    <property type="protein sequence ID" value="KAK7486970.1"/>
    <property type="molecule type" value="Genomic_DNA"/>
</dbReference>
<feature type="region of interest" description="Disordered" evidence="1">
    <location>
        <begin position="82"/>
        <end position="120"/>
    </location>
</feature>
<name>A0ABD0KJ99_9CAEN</name>
<feature type="non-terminal residue" evidence="2">
    <location>
        <position position="1"/>
    </location>
</feature>
<proteinExistence type="predicted"/>
<evidence type="ECO:0000256" key="1">
    <source>
        <dbReference type="SAM" id="MobiDB-lite"/>
    </source>
</evidence>
<keyword evidence="3" id="KW-1185">Reference proteome</keyword>
<feature type="non-terminal residue" evidence="2">
    <location>
        <position position="120"/>
    </location>
</feature>
<gene>
    <name evidence="2" type="ORF">BaRGS_00021786</name>
</gene>
<feature type="compositionally biased region" description="Basic and acidic residues" evidence="1">
    <location>
        <begin position="87"/>
        <end position="96"/>
    </location>
</feature>
<organism evidence="2 3">
    <name type="scientific">Batillaria attramentaria</name>
    <dbReference type="NCBI Taxonomy" id="370345"/>
    <lineage>
        <taxon>Eukaryota</taxon>
        <taxon>Metazoa</taxon>
        <taxon>Spiralia</taxon>
        <taxon>Lophotrochozoa</taxon>
        <taxon>Mollusca</taxon>
        <taxon>Gastropoda</taxon>
        <taxon>Caenogastropoda</taxon>
        <taxon>Sorbeoconcha</taxon>
        <taxon>Cerithioidea</taxon>
        <taxon>Batillariidae</taxon>
        <taxon>Batillaria</taxon>
    </lineage>
</organism>
<sequence>DRSSVSLPCQSLLRFPLEDNDLTDLTEIDRDVPSTDSPPSLDEVRHGPTCKGLPLIPQGLTLCPLPPRPLGQGWLARAVRQGPVSSVHDDSKRPQILDDQQLQGKAKRQEAANTEAIFHR</sequence>
<accession>A0ABD0KJ99</accession>
<reference evidence="2 3" key="1">
    <citation type="journal article" date="2023" name="Sci. Data">
        <title>Genome assembly of the Korean intertidal mud-creeper Batillaria attramentaria.</title>
        <authorList>
            <person name="Patra A.K."/>
            <person name="Ho P.T."/>
            <person name="Jun S."/>
            <person name="Lee S.J."/>
            <person name="Kim Y."/>
            <person name="Won Y.J."/>
        </authorList>
    </citation>
    <scope>NUCLEOTIDE SEQUENCE [LARGE SCALE GENOMIC DNA]</scope>
    <source>
        <strain evidence="2">Wonlab-2016</strain>
    </source>
</reference>
<dbReference type="Proteomes" id="UP001519460">
    <property type="component" value="Unassembled WGS sequence"/>
</dbReference>